<dbReference type="Proteomes" id="UP000035058">
    <property type="component" value="Unassembled WGS sequence"/>
</dbReference>
<evidence type="ECO:0000259" key="5">
    <source>
        <dbReference type="Pfam" id="PF00775"/>
    </source>
</evidence>
<dbReference type="Pfam" id="PF00775">
    <property type="entry name" value="Dioxygenase_C"/>
    <property type="match status" value="1"/>
</dbReference>
<reference evidence="6 7" key="1">
    <citation type="submission" date="2012-08" db="EMBL/GenBank/DDBJ databases">
        <title>Whole genome shotgun sequence of Gordonia namibiensis NBRC 108229.</title>
        <authorList>
            <person name="Isaki-Nakamura S."/>
            <person name="Hosoyama A."/>
            <person name="Tsuchikane K."/>
            <person name="Katsumata H."/>
            <person name="Baba S."/>
            <person name="Yamazaki S."/>
            <person name="Fujita N."/>
        </authorList>
    </citation>
    <scope>NUCLEOTIDE SEQUENCE [LARGE SCALE GENOMIC DNA]</scope>
    <source>
        <strain evidence="6 7">NBRC 108229</strain>
    </source>
</reference>
<accession>K6XQ08</accession>
<dbReference type="GO" id="GO:0018578">
    <property type="term" value="F:protocatechuate 3,4-dioxygenase activity"/>
    <property type="evidence" value="ECO:0007669"/>
    <property type="project" value="InterPro"/>
</dbReference>
<feature type="domain" description="Intradiol ring-cleavage dioxygenases" evidence="5">
    <location>
        <begin position="51"/>
        <end position="181"/>
    </location>
</feature>
<evidence type="ECO:0000256" key="4">
    <source>
        <dbReference type="SAM" id="MobiDB-lite"/>
    </source>
</evidence>
<feature type="region of interest" description="Disordered" evidence="4">
    <location>
        <begin position="88"/>
        <end position="111"/>
    </location>
</feature>
<protein>
    <submittedName>
        <fullName evidence="6">Protocatechuate 3,4-dioxygenase alpha subunit</fullName>
    </submittedName>
</protein>
<dbReference type="NCBIfam" id="TIGR02423">
    <property type="entry name" value="protocat_alph"/>
    <property type="match status" value="1"/>
</dbReference>
<dbReference type="PANTHER" id="PTHR33711">
    <property type="entry name" value="DIOXYGENASE, PUTATIVE (AFU_ORTHOLOGUE AFUA_2G02910)-RELATED"/>
    <property type="match status" value="1"/>
</dbReference>
<evidence type="ECO:0000256" key="1">
    <source>
        <dbReference type="ARBA" id="ARBA00007825"/>
    </source>
</evidence>
<dbReference type="GO" id="GO:0008199">
    <property type="term" value="F:ferric iron binding"/>
    <property type="evidence" value="ECO:0007669"/>
    <property type="project" value="InterPro"/>
</dbReference>
<dbReference type="RefSeq" id="WP_006867075.1">
    <property type="nucleotide sequence ID" value="NZ_BAHE01000020.1"/>
</dbReference>
<dbReference type="SUPFAM" id="SSF49482">
    <property type="entry name" value="Aromatic compound dioxygenase"/>
    <property type="match status" value="1"/>
</dbReference>
<keyword evidence="2 6" id="KW-0223">Dioxygenase</keyword>
<gene>
    <name evidence="6" type="primary">pcaG</name>
    <name evidence="6" type="ORF">GONAM_20_00380</name>
</gene>
<evidence type="ECO:0000256" key="2">
    <source>
        <dbReference type="ARBA" id="ARBA00022964"/>
    </source>
</evidence>
<dbReference type="InterPro" id="IPR012786">
    <property type="entry name" value="Protocat_dOase_a"/>
</dbReference>
<dbReference type="Gene3D" id="2.60.130.10">
    <property type="entry name" value="Aromatic compound dioxygenase"/>
    <property type="match status" value="1"/>
</dbReference>
<name>K6XQ08_9ACTN</name>
<evidence type="ECO:0000313" key="6">
    <source>
        <dbReference type="EMBL" id="GAC00895.1"/>
    </source>
</evidence>
<proteinExistence type="inferred from homology"/>
<organism evidence="6 7">
    <name type="scientific">Gordonia namibiensis NBRC 108229</name>
    <dbReference type="NCBI Taxonomy" id="1208314"/>
    <lineage>
        <taxon>Bacteria</taxon>
        <taxon>Bacillati</taxon>
        <taxon>Actinomycetota</taxon>
        <taxon>Actinomycetes</taxon>
        <taxon>Mycobacteriales</taxon>
        <taxon>Gordoniaceae</taxon>
        <taxon>Gordonia</taxon>
    </lineage>
</organism>
<comment type="caution">
    <text evidence="6">The sequence shown here is derived from an EMBL/GenBank/DDBJ whole genome shotgun (WGS) entry which is preliminary data.</text>
</comment>
<evidence type="ECO:0000313" key="7">
    <source>
        <dbReference type="Proteomes" id="UP000035058"/>
    </source>
</evidence>
<sequence length="208" mass="22376">MTTDHVAPVYAVTRGDFTTATFGPTPSQTVGPYWHIGLLWDDGPDVVSGDHADRITVAITVIDGDGRPVADAMVETWQADGEGRFPARARSAHGGSTTFRGFARSPADGTGTARIHTVKPAVLPAENGLVEAPHIDVSIFARGMLDRLVTRMYFPEDTTAHALDPVLSTLSGHDRPKLIATRVDDGYSWTVHVQDSDPLGRETPFFAV</sequence>
<evidence type="ECO:0000256" key="3">
    <source>
        <dbReference type="ARBA" id="ARBA00023002"/>
    </source>
</evidence>
<dbReference type="AlphaFoldDB" id="K6XQ08"/>
<keyword evidence="7" id="KW-1185">Reference proteome</keyword>
<comment type="similarity">
    <text evidence="1">Belongs to the intradiol ring-cleavage dioxygenase family.</text>
</comment>
<dbReference type="InterPro" id="IPR000627">
    <property type="entry name" value="Intradiol_dOase_C"/>
</dbReference>
<dbReference type="EMBL" id="BAHE01000020">
    <property type="protein sequence ID" value="GAC00895.1"/>
    <property type="molecule type" value="Genomic_DNA"/>
</dbReference>
<keyword evidence="3" id="KW-0560">Oxidoreductase</keyword>
<dbReference type="PANTHER" id="PTHR33711:SF9">
    <property type="entry name" value="PROTOCATECHUATE 3,4-DIOXYGENASE ALPHA CHAIN"/>
    <property type="match status" value="1"/>
</dbReference>
<dbReference type="InterPro" id="IPR050770">
    <property type="entry name" value="Intradiol_RC_Dioxygenase"/>
</dbReference>
<dbReference type="InterPro" id="IPR015889">
    <property type="entry name" value="Intradiol_dOase_core"/>
</dbReference>